<keyword evidence="4" id="KW-0964">Secreted</keyword>
<comment type="similarity">
    <text evidence="2">Belongs to the plant self-incompatibility (S1) protein family.</text>
</comment>
<evidence type="ECO:0000313" key="6">
    <source>
        <dbReference type="EMBL" id="KCW54009.1"/>
    </source>
</evidence>
<protein>
    <submittedName>
        <fullName evidence="6">Uncharacterized protein</fullName>
    </submittedName>
</protein>
<reference evidence="6" key="1">
    <citation type="submission" date="2013-07" db="EMBL/GenBank/DDBJ databases">
        <title>The genome of Eucalyptus grandis.</title>
        <authorList>
            <person name="Schmutz J."/>
            <person name="Hayes R."/>
            <person name="Myburg A."/>
            <person name="Tuskan G."/>
            <person name="Grattapaglia D."/>
            <person name="Rokhsar D.S."/>
        </authorList>
    </citation>
    <scope>NUCLEOTIDE SEQUENCE</scope>
    <source>
        <tissue evidence="6">Leaf extractions</tissue>
    </source>
</reference>
<evidence type="ECO:0000256" key="4">
    <source>
        <dbReference type="ARBA" id="ARBA00022525"/>
    </source>
</evidence>
<dbReference type="InParanoid" id="A0A059AJU8"/>
<dbReference type="GO" id="GO:0060320">
    <property type="term" value="P:rejection of self pollen"/>
    <property type="evidence" value="ECO:0007669"/>
    <property type="project" value="UniProtKB-KW"/>
</dbReference>
<proteinExistence type="inferred from homology"/>
<evidence type="ECO:0000256" key="1">
    <source>
        <dbReference type="ARBA" id="ARBA00004613"/>
    </source>
</evidence>
<dbReference type="Gramene" id="KCW54009">
    <property type="protein sequence ID" value="KCW54009"/>
    <property type="gene ID" value="EUGRSUZ_J03202"/>
</dbReference>
<name>A0A059AJU8_EUCGR</name>
<dbReference type="GO" id="GO:0005576">
    <property type="term" value="C:extracellular region"/>
    <property type="evidence" value="ECO:0007669"/>
    <property type="project" value="UniProtKB-SubCell"/>
</dbReference>
<dbReference type="EMBL" id="KK198762">
    <property type="protein sequence ID" value="KCW54009.1"/>
    <property type="molecule type" value="Genomic_DNA"/>
</dbReference>
<gene>
    <name evidence="6" type="ORF">EUGRSUZ_J03202</name>
</gene>
<keyword evidence="5" id="KW-0732">Signal</keyword>
<evidence type="ECO:0000256" key="3">
    <source>
        <dbReference type="ARBA" id="ARBA00022471"/>
    </source>
</evidence>
<dbReference type="Pfam" id="PF05938">
    <property type="entry name" value="Self-incomp_S1"/>
    <property type="match status" value="1"/>
</dbReference>
<organism evidence="6">
    <name type="scientific">Eucalyptus grandis</name>
    <name type="common">Flooded gum</name>
    <dbReference type="NCBI Taxonomy" id="71139"/>
    <lineage>
        <taxon>Eukaryota</taxon>
        <taxon>Viridiplantae</taxon>
        <taxon>Streptophyta</taxon>
        <taxon>Embryophyta</taxon>
        <taxon>Tracheophyta</taxon>
        <taxon>Spermatophyta</taxon>
        <taxon>Magnoliopsida</taxon>
        <taxon>eudicotyledons</taxon>
        <taxon>Gunneridae</taxon>
        <taxon>Pentapetalae</taxon>
        <taxon>rosids</taxon>
        <taxon>malvids</taxon>
        <taxon>Myrtales</taxon>
        <taxon>Myrtaceae</taxon>
        <taxon>Myrtoideae</taxon>
        <taxon>Eucalypteae</taxon>
        <taxon>Eucalyptus</taxon>
    </lineage>
</organism>
<accession>A0A059AJU8</accession>
<sequence length="75" mass="8732">MYYTMRSSQHCFFCSFAWPGQFQRFDIYDGDRDAYCTKCIWKIFPNGPCKLNQTGEIGSCYPWTPPTQLGGKPLM</sequence>
<keyword evidence="3" id="KW-0713">Self-incompatibility</keyword>
<dbReference type="InterPro" id="IPR010264">
    <property type="entry name" value="Self-incomp_S1"/>
</dbReference>
<evidence type="ECO:0000256" key="2">
    <source>
        <dbReference type="ARBA" id="ARBA00005581"/>
    </source>
</evidence>
<evidence type="ECO:0000256" key="5">
    <source>
        <dbReference type="ARBA" id="ARBA00022729"/>
    </source>
</evidence>
<dbReference type="AlphaFoldDB" id="A0A059AJU8"/>
<comment type="subcellular location">
    <subcellularLocation>
        <location evidence="1">Secreted</location>
    </subcellularLocation>
</comment>